<dbReference type="OrthoDB" id="9801609at2"/>
<feature type="domain" description="Glycosyl transferase family 1" evidence="1">
    <location>
        <begin position="249"/>
        <end position="403"/>
    </location>
</feature>
<dbReference type="Gene3D" id="3.40.50.2000">
    <property type="entry name" value="Glycogen Phosphorylase B"/>
    <property type="match status" value="1"/>
</dbReference>
<dbReference type="Pfam" id="PF00534">
    <property type="entry name" value="Glycos_transf_1"/>
    <property type="match status" value="1"/>
</dbReference>
<dbReference type="EMBL" id="CP021425">
    <property type="protein sequence ID" value="ARU55001.1"/>
    <property type="molecule type" value="Genomic_DNA"/>
</dbReference>
<sequence>MNDSTNMTPGTKPKINWFSPLLPDRTDIAHYTYRILPALAAHFEVTLWAPERCEFKPYHDAPIDDAHLNQQQRAAQKLQVCIAEHDIRVKFFNPAEPDWYTLNSADLTFYNIGNNRHFHSEIWQISQLKPGIVIMHDHCVFHLIVGALLEEHRDQQGLENLCRKHYGPKSVLDFDRYWNNDPHKPTVEDLARAYPFDGACVTNATAIITHTQVAADKLRHYERPLLQLPLPYDIADTLPDRTALYDKPTQFELVIFGYLGTNRRVIEFLNAFAQHPHREAFRLRIFGEIWNPKLLTECLKEHSLAERVTIEGFVEDETLDNALRNAHLVINLRYPSMGEASGSQLRLWNAGLPSLVTNVGYYATLPDDAVIKIDIENEAVEIQKALTRLLETPEQIAALGVNGFNYLRHHHQANDYAVSLKQFTDSIDLRGALIDNYAESTRQLGTDPTYRQTVIANSIAELVNIDG</sequence>
<dbReference type="KEGG" id="ome:OLMES_0914"/>
<dbReference type="GO" id="GO:0016757">
    <property type="term" value="F:glycosyltransferase activity"/>
    <property type="evidence" value="ECO:0007669"/>
    <property type="project" value="UniProtKB-KW"/>
</dbReference>
<keyword evidence="2" id="KW-0328">Glycosyltransferase</keyword>
<gene>
    <name evidence="2" type="ORF">OLMES_0914</name>
</gene>
<keyword evidence="3" id="KW-1185">Reference proteome</keyword>
<dbReference type="Proteomes" id="UP000196027">
    <property type="component" value="Chromosome"/>
</dbReference>
<proteinExistence type="predicted"/>
<evidence type="ECO:0000259" key="1">
    <source>
        <dbReference type="Pfam" id="PF00534"/>
    </source>
</evidence>
<dbReference type="AlphaFoldDB" id="A0A1Y0I3K9"/>
<evidence type="ECO:0000313" key="3">
    <source>
        <dbReference type="Proteomes" id="UP000196027"/>
    </source>
</evidence>
<dbReference type="RefSeq" id="WP_087460149.1">
    <property type="nucleotide sequence ID" value="NZ_CP021425.1"/>
</dbReference>
<accession>A0A1Y0I3K9</accession>
<dbReference type="InterPro" id="IPR001296">
    <property type="entry name" value="Glyco_trans_1"/>
</dbReference>
<reference evidence="2 3" key="1">
    <citation type="submission" date="2017-05" db="EMBL/GenBank/DDBJ databases">
        <title>Genomic insights into alkan degradation activity of Oleiphilus messinensis.</title>
        <authorList>
            <person name="Kozyavkin S.A."/>
            <person name="Slesarev A.I."/>
            <person name="Golyshin P.N."/>
            <person name="Korzhenkov A."/>
            <person name="Golyshina O.N."/>
            <person name="Toshchakov S.V."/>
        </authorList>
    </citation>
    <scope>NUCLEOTIDE SEQUENCE [LARGE SCALE GENOMIC DNA]</scope>
    <source>
        <strain evidence="2 3">ME102</strain>
    </source>
</reference>
<organism evidence="2 3">
    <name type="scientific">Oleiphilus messinensis</name>
    <dbReference type="NCBI Taxonomy" id="141451"/>
    <lineage>
        <taxon>Bacteria</taxon>
        <taxon>Pseudomonadati</taxon>
        <taxon>Pseudomonadota</taxon>
        <taxon>Gammaproteobacteria</taxon>
        <taxon>Oceanospirillales</taxon>
        <taxon>Oleiphilaceae</taxon>
        <taxon>Oleiphilus</taxon>
    </lineage>
</organism>
<evidence type="ECO:0000313" key="2">
    <source>
        <dbReference type="EMBL" id="ARU55001.1"/>
    </source>
</evidence>
<dbReference type="SUPFAM" id="SSF53756">
    <property type="entry name" value="UDP-Glycosyltransferase/glycogen phosphorylase"/>
    <property type="match status" value="1"/>
</dbReference>
<dbReference type="PANTHER" id="PTHR12526">
    <property type="entry name" value="GLYCOSYLTRANSFERASE"/>
    <property type="match status" value="1"/>
</dbReference>
<protein>
    <submittedName>
        <fullName evidence="2">Putative mannosyltransferase A (MtfA)</fullName>
    </submittedName>
</protein>
<name>A0A1Y0I3K9_9GAMM</name>
<dbReference type="PANTHER" id="PTHR12526:SF636">
    <property type="entry name" value="BLL3647 PROTEIN"/>
    <property type="match status" value="1"/>
</dbReference>
<keyword evidence="2" id="KW-0808">Transferase</keyword>